<organism evidence="1 2">
    <name type="scientific">Araneus ventricosus</name>
    <name type="common">Orbweaver spider</name>
    <name type="synonym">Epeira ventricosa</name>
    <dbReference type="NCBI Taxonomy" id="182803"/>
    <lineage>
        <taxon>Eukaryota</taxon>
        <taxon>Metazoa</taxon>
        <taxon>Ecdysozoa</taxon>
        <taxon>Arthropoda</taxon>
        <taxon>Chelicerata</taxon>
        <taxon>Arachnida</taxon>
        <taxon>Araneae</taxon>
        <taxon>Araneomorphae</taxon>
        <taxon>Entelegynae</taxon>
        <taxon>Araneoidea</taxon>
        <taxon>Araneidae</taxon>
        <taxon>Araneus</taxon>
    </lineage>
</organism>
<evidence type="ECO:0000313" key="1">
    <source>
        <dbReference type="EMBL" id="GBM39651.1"/>
    </source>
</evidence>
<gene>
    <name evidence="1" type="ORF">AVEN_251574_1</name>
</gene>
<comment type="caution">
    <text evidence="1">The sequence shown here is derived from an EMBL/GenBank/DDBJ whole genome shotgun (WGS) entry which is preliminary data.</text>
</comment>
<dbReference type="AlphaFoldDB" id="A0A4Y2FEL3"/>
<reference evidence="1 2" key="1">
    <citation type="journal article" date="2019" name="Sci. Rep.">
        <title>Orb-weaving spider Araneus ventricosus genome elucidates the spidroin gene catalogue.</title>
        <authorList>
            <person name="Kono N."/>
            <person name="Nakamura H."/>
            <person name="Ohtoshi R."/>
            <person name="Moran D.A.P."/>
            <person name="Shinohara A."/>
            <person name="Yoshida Y."/>
            <person name="Fujiwara M."/>
            <person name="Mori M."/>
            <person name="Tomita M."/>
            <person name="Arakawa K."/>
        </authorList>
    </citation>
    <scope>NUCLEOTIDE SEQUENCE [LARGE SCALE GENOMIC DNA]</scope>
</reference>
<name>A0A4Y2FEL3_ARAVE</name>
<accession>A0A4Y2FEL3</accession>
<sequence>MRTRMMQRFQASNTTKGQLPLLCVAFEGQLDERSHNSLDRARSPNRPSPILQKEAVLGRHRGAQPNGFLVIPGEARACLLIHVLEVPCPSPVRRQGRRINPKILSSLDILD</sequence>
<evidence type="ECO:0000313" key="2">
    <source>
        <dbReference type="Proteomes" id="UP000499080"/>
    </source>
</evidence>
<keyword evidence="2" id="KW-1185">Reference proteome</keyword>
<dbReference type="EMBL" id="BGPR01000903">
    <property type="protein sequence ID" value="GBM39651.1"/>
    <property type="molecule type" value="Genomic_DNA"/>
</dbReference>
<proteinExistence type="predicted"/>
<protein>
    <submittedName>
        <fullName evidence="1">Uncharacterized protein</fullName>
    </submittedName>
</protein>
<dbReference type="Proteomes" id="UP000499080">
    <property type="component" value="Unassembled WGS sequence"/>
</dbReference>